<dbReference type="Pfam" id="PF00698">
    <property type="entry name" value="Acyl_transf_1"/>
    <property type="match status" value="1"/>
</dbReference>
<evidence type="ECO:0000313" key="8">
    <source>
        <dbReference type="Proteomes" id="UP000279029"/>
    </source>
</evidence>
<dbReference type="Proteomes" id="UP000279029">
    <property type="component" value="Chromosome"/>
</dbReference>
<reference evidence="7 8" key="1">
    <citation type="submission" date="2018-09" db="EMBL/GenBank/DDBJ databases">
        <authorList>
            <person name="Postec A."/>
        </authorList>
    </citation>
    <scope>NUCLEOTIDE SEQUENCE [LARGE SCALE GENOMIC DNA]</scope>
    <source>
        <strain evidence="7">70B-A</strain>
    </source>
</reference>
<keyword evidence="2 4" id="KW-0012">Acyltransferase</keyword>
<feature type="active site" evidence="5">
    <location>
        <position position="196"/>
    </location>
</feature>
<dbReference type="NCBIfam" id="TIGR00128">
    <property type="entry name" value="fabD"/>
    <property type="match status" value="1"/>
</dbReference>
<dbReference type="InterPro" id="IPR024925">
    <property type="entry name" value="Malonyl_CoA-ACP_transAc"/>
</dbReference>
<evidence type="ECO:0000313" key="7">
    <source>
        <dbReference type="EMBL" id="VDN47778.1"/>
    </source>
</evidence>
<dbReference type="Gene3D" id="3.40.366.10">
    <property type="entry name" value="Malonyl-Coenzyme A Acyl Carrier Protein, domain 2"/>
    <property type="match status" value="1"/>
</dbReference>
<dbReference type="PANTHER" id="PTHR42681:SF1">
    <property type="entry name" value="MALONYL-COA-ACYL CARRIER PROTEIN TRANSACYLASE, MITOCHONDRIAL"/>
    <property type="match status" value="1"/>
</dbReference>
<evidence type="ECO:0000256" key="3">
    <source>
        <dbReference type="ARBA" id="ARBA00048462"/>
    </source>
</evidence>
<evidence type="ECO:0000256" key="4">
    <source>
        <dbReference type="PIRNR" id="PIRNR000446"/>
    </source>
</evidence>
<evidence type="ECO:0000256" key="2">
    <source>
        <dbReference type="ARBA" id="ARBA00023315"/>
    </source>
</evidence>
<dbReference type="InterPro" id="IPR004410">
    <property type="entry name" value="Malonyl_CoA-ACP_transAc_FabD"/>
</dbReference>
<dbReference type="EMBL" id="LR130778">
    <property type="protein sequence ID" value="VDN47778.1"/>
    <property type="molecule type" value="Genomic_DNA"/>
</dbReference>
<comment type="similarity">
    <text evidence="4">Belongs to the fabD family.</text>
</comment>
<dbReference type="OrthoDB" id="9805460at2"/>
<dbReference type="PANTHER" id="PTHR42681">
    <property type="entry name" value="MALONYL-COA-ACYL CARRIER PROTEIN TRANSACYLASE, MITOCHONDRIAL"/>
    <property type="match status" value="1"/>
</dbReference>
<feature type="active site" evidence="5">
    <location>
        <position position="90"/>
    </location>
</feature>
<dbReference type="GO" id="GO:0006633">
    <property type="term" value="P:fatty acid biosynthetic process"/>
    <property type="evidence" value="ECO:0007669"/>
    <property type="project" value="TreeGrafter"/>
</dbReference>
<gene>
    <name evidence="7" type="primary">fabD</name>
    <name evidence="7" type="ORF">PATL70BA_1887</name>
</gene>
<dbReference type="Gene3D" id="3.30.70.250">
    <property type="entry name" value="Malonyl-CoA ACP transacylase, ACP-binding"/>
    <property type="match status" value="1"/>
</dbReference>
<dbReference type="RefSeq" id="WP_125137029.1">
    <property type="nucleotide sequence ID" value="NZ_LR130778.1"/>
</dbReference>
<dbReference type="SUPFAM" id="SSF52151">
    <property type="entry name" value="FabD/lysophospholipase-like"/>
    <property type="match status" value="1"/>
</dbReference>
<dbReference type="SMART" id="SM00827">
    <property type="entry name" value="PKS_AT"/>
    <property type="match status" value="1"/>
</dbReference>
<evidence type="ECO:0000256" key="1">
    <source>
        <dbReference type="ARBA" id="ARBA00022679"/>
    </source>
</evidence>
<comment type="catalytic activity">
    <reaction evidence="3 4">
        <text>holo-[ACP] + malonyl-CoA = malonyl-[ACP] + CoA</text>
        <dbReference type="Rhea" id="RHEA:41792"/>
        <dbReference type="Rhea" id="RHEA-COMP:9623"/>
        <dbReference type="Rhea" id="RHEA-COMP:9685"/>
        <dbReference type="ChEBI" id="CHEBI:57287"/>
        <dbReference type="ChEBI" id="CHEBI:57384"/>
        <dbReference type="ChEBI" id="CHEBI:64479"/>
        <dbReference type="ChEBI" id="CHEBI:78449"/>
        <dbReference type="EC" id="2.3.1.39"/>
    </reaction>
</comment>
<name>A0A3P7PFV5_9FIRM</name>
<dbReference type="KEGG" id="cbar:PATL70BA_1887"/>
<dbReference type="SUPFAM" id="SSF55048">
    <property type="entry name" value="Probable ACP-binding domain of malonyl-CoA ACP transacylase"/>
    <property type="match status" value="1"/>
</dbReference>
<evidence type="ECO:0000256" key="5">
    <source>
        <dbReference type="PIRSR" id="PIRSR000446-1"/>
    </source>
</evidence>
<evidence type="ECO:0000259" key="6">
    <source>
        <dbReference type="SMART" id="SM00827"/>
    </source>
</evidence>
<dbReference type="PIRSF" id="PIRSF000446">
    <property type="entry name" value="Mct"/>
    <property type="match status" value="1"/>
</dbReference>
<sequence length="308" mass="33560">MGKIAFIFPGQGAQHVGMGREIISNYIESKKVFDQANDLLDFDLYDLCNTENTKINDTAYTQVALLSVSIATLKVIEDMGVKADYLAGLSLGEYSALVASGLLSFDEAIDIVRKRGQYMQEAALETDGGMAAIIGSSQAAILEVFNQVDGYLTIANYNSSKQIVIAGEKAALDKSYPLFEAAKIKVIPLNVSGAFHSDLMAGAAEKLRPRLESVIFSEYKTPYLSNVTGKVVTDISQIKNLLITQVKSPVLWENNVLEMIDLGVDTFIEIGPGNTLAGLIKKIDRKKKVISVNSIDGLEELKTFMEDK</sequence>
<dbReference type="InterPro" id="IPR016036">
    <property type="entry name" value="Malonyl_transacylase_ACP-bd"/>
</dbReference>
<accession>A0A3P7PFV5</accession>
<organism evidence="7 8">
    <name type="scientific">Petrocella atlantisensis</name>
    <dbReference type="NCBI Taxonomy" id="2173034"/>
    <lineage>
        <taxon>Bacteria</taxon>
        <taxon>Bacillati</taxon>
        <taxon>Bacillota</taxon>
        <taxon>Clostridia</taxon>
        <taxon>Lachnospirales</taxon>
        <taxon>Vallitaleaceae</taxon>
        <taxon>Petrocella</taxon>
    </lineage>
</organism>
<keyword evidence="1 4" id="KW-0808">Transferase</keyword>
<dbReference type="AlphaFoldDB" id="A0A3P7PFV5"/>
<dbReference type="EC" id="2.3.1.39" evidence="4"/>
<feature type="domain" description="Malonyl-CoA:ACP transacylase (MAT)" evidence="6">
    <location>
        <begin position="7"/>
        <end position="297"/>
    </location>
</feature>
<dbReference type="InterPro" id="IPR001227">
    <property type="entry name" value="Ac_transferase_dom_sf"/>
</dbReference>
<dbReference type="GO" id="GO:0004314">
    <property type="term" value="F:[acyl-carrier-protein] S-malonyltransferase activity"/>
    <property type="evidence" value="ECO:0007669"/>
    <property type="project" value="UniProtKB-EC"/>
</dbReference>
<proteinExistence type="inferred from homology"/>
<dbReference type="GO" id="GO:0005829">
    <property type="term" value="C:cytosol"/>
    <property type="evidence" value="ECO:0007669"/>
    <property type="project" value="TreeGrafter"/>
</dbReference>
<dbReference type="InterPro" id="IPR014043">
    <property type="entry name" value="Acyl_transferase_dom"/>
</dbReference>
<keyword evidence="8" id="KW-1185">Reference proteome</keyword>
<protein>
    <recommendedName>
        <fullName evidence="4">Malonyl CoA-acyl carrier protein transacylase</fullName>
        <ecNumber evidence="4">2.3.1.39</ecNumber>
    </recommendedName>
</protein>
<dbReference type="InterPro" id="IPR050858">
    <property type="entry name" value="Mal-CoA-ACP_Trans/PKS_FabD"/>
</dbReference>
<dbReference type="InterPro" id="IPR016035">
    <property type="entry name" value="Acyl_Trfase/lysoPLipase"/>
</dbReference>